<name>A0A8C1ID99_CYPCA</name>
<organism evidence="15 16">
    <name type="scientific">Cyprinus carpio</name>
    <name type="common">Common carp</name>
    <dbReference type="NCBI Taxonomy" id="7962"/>
    <lineage>
        <taxon>Eukaryota</taxon>
        <taxon>Metazoa</taxon>
        <taxon>Chordata</taxon>
        <taxon>Craniata</taxon>
        <taxon>Vertebrata</taxon>
        <taxon>Euteleostomi</taxon>
        <taxon>Actinopterygii</taxon>
        <taxon>Neopterygii</taxon>
        <taxon>Teleostei</taxon>
        <taxon>Ostariophysi</taxon>
        <taxon>Cypriniformes</taxon>
        <taxon>Cyprinidae</taxon>
        <taxon>Cyprininae</taxon>
        <taxon>Cyprinus</taxon>
    </lineage>
</organism>
<dbReference type="InterPro" id="IPR013083">
    <property type="entry name" value="Znf_RING/FYVE/PHD"/>
</dbReference>
<keyword evidence="8 11" id="KW-0863">Zinc-finger</keyword>
<dbReference type="SMART" id="SM00184">
    <property type="entry name" value="RING"/>
    <property type="match status" value="1"/>
</dbReference>
<evidence type="ECO:0000256" key="11">
    <source>
        <dbReference type="PROSITE-ProRule" id="PRU00723"/>
    </source>
</evidence>
<dbReference type="GO" id="GO:0003725">
    <property type="term" value="F:double-stranded RNA binding"/>
    <property type="evidence" value="ECO:0007669"/>
    <property type="project" value="TreeGrafter"/>
</dbReference>
<evidence type="ECO:0000256" key="9">
    <source>
        <dbReference type="ARBA" id="ARBA00022833"/>
    </source>
</evidence>
<dbReference type="GO" id="GO:0003729">
    <property type="term" value="F:mRNA binding"/>
    <property type="evidence" value="ECO:0007669"/>
    <property type="project" value="TreeGrafter"/>
</dbReference>
<keyword evidence="9 11" id="KW-0862">Zinc</keyword>
<evidence type="ECO:0000256" key="10">
    <source>
        <dbReference type="ARBA" id="ARBA00022884"/>
    </source>
</evidence>
<feature type="region of interest" description="Disordered" evidence="12">
    <location>
        <begin position="509"/>
        <end position="629"/>
    </location>
</feature>
<dbReference type="FunFam" id="1.20.120.1790:FF:000001">
    <property type="entry name" value="roquin-1 isoform X1"/>
    <property type="match status" value="1"/>
</dbReference>
<feature type="region of interest" description="Disordered" evidence="12">
    <location>
        <begin position="761"/>
        <end position="781"/>
    </location>
</feature>
<dbReference type="GO" id="GO:0000288">
    <property type="term" value="P:nuclear-transcribed mRNA catabolic process, deadenylation-dependent decay"/>
    <property type="evidence" value="ECO:0007669"/>
    <property type="project" value="TreeGrafter"/>
</dbReference>
<keyword evidence="7 11" id="KW-0479">Metal-binding</keyword>
<evidence type="ECO:0000256" key="2">
    <source>
        <dbReference type="ARBA" id="ARBA00004201"/>
    </source>
</evidence>
<evidence type="ECO:0000256" key="6">
    <source>
        <dbReference type="ARBA" id="ARBA00022679"/>
    </source>
</evidence>
<comment type="pathway">
    <text evidence="3">Protein modification; protein ubiquitination.</text>
</comment>
<dbReference type="FunFam" id="4.10.1000.10:FF:000004">
    <property type="entry name" value="roquin-1 isoform X2"/>
    <property type="match status" value="1"/>
</dbReference>
<evidence type="ECO:0000256" key="8">
    <source>
        <dbReference type="ARBA" id="ARBA00022771"/>
    </source>
</evidence>
<evidence type="ECO:0000256" key="1">
    <source>
        <dbReference type="ARBA" id="ARBA00000900"/>
    </source>
</evidence>
<dbReference type="InterPro" id="IPR001841">
    <property type="entry name" value="Znf_RING"/>
</dbReference>
<evidence type="ECO:0000256" key="7">
    <source>
        <dbReference type="ARBA" id="ARBA00022723"/>
    </source>
</evidence>
<proteinExistence type="predicted"/>
<dbReference type="InterPro" id="IPR048575">
    <property type="entry name" value="Roquin_1_2-like_ROQ"/>
</dbReference>
<keyword evidence="5" id="KW-0963">Cytoplasm</keyword>
<dbReference type="GO" id="GO:0035613">
    <property type="term" value="F:RNA stem-loop binding"/>
    <property type="evidence" value="ECO:0007669"/>
    <property type="project" value="TreeGrafter"/>
</dbReference>
<dbReference type="InterPro" id="IPR000571">
    <property type="entry name" value="Znf_CCCH"/>
</dbReference>
<dbReference type="Ensembl" id="ENSCCRT00010017221.1">
    <property type="protein sequence ID" value="ENSCCRP00010015814.1"/>
    <property type="gene ID" value="ENSCCRG00010006791.1"/>
</dbReference>
<dbReference type="EC" id="2.3.2.27" evidence="4"/>
<dbReference type="PANTHER" id="PTHR13139:SF6">
    <property type="entry name" value="ROQUIN-1"/>
    <property type="match status" value="1"/>
</dbReference>
<dbReference type="PROSITE" id="PS50103">
    <property type="entry name" value="ZF_C3H1"/>
    <property type="match status" value="1"/>
</dbReference>
<evidence type="ECO:0000256" key="4">
    <source>
        <dbReference type="ARBA" id="ARBA00012483"/>
    </source>
</evidence>
<protein>
    <recommendedName>
        <fullName evidence="4">RING-type E3 ubiquitin transferase</fullName>
        <ecNumber evidence="4">2.3.2.27</ecNumber>
    </recommendedName>
</protein>
<dbReference type="Proteomes" id="UP000694427">
    <property type="component" value="Unplaced"/>
</dbReference>
<feature type="compositionally biased region" description="Low complexity" evidence="12">
    <location>
        <begin position="542"/>
        <end position="551"/>
    </location>
</feature>
<dbReference type="GO" id="GO:0000932">
    <property type="term" value="C:P-body"/>
    <property type="evidence" value="ECO:0007669"/>
    <property type="project" value="UniProtKB-SubCell"/>
</dbReference>
<feature type="compositionally biased region" description="Basic and acidic residues" evidence="12">
    <location>
        <begin position="583"/>
        <end position="592"/>
    </location>
</feature>
<dbReference type="Pfam" id="PF18386">
    <property type="entry name" value="ROQ_II"/>
    <property type="match status" value="1"/>
</dbReference>
<evidence type="ECO:0000313" key="16">
    <source>
        <dbReference type="Proteomes" id="UP000694427"/>
    </source>
</evidence>
<dbReference type="Gene3D" id="4.10.1000.10">
    <property type="entry name" value="Zinc finger, CCCH-type"/>
    <property type="match status" value="1"/>
</dbReference>
<dbReference type="PANTHER" id="PTHR13139">
    <property type="entry name" value="RING FINGER AND CCCH-TYPE ZINC FINGER DOMAIN-CONTAINING PROTEIN"/>
    <property type="match status" value="1"/>
</dbReference>
<dbReference type="InterPro" id="IPR036855">
    <property type="entry name" value="Znf_CCCH_sf"/>
</dbReference>
<dbReference type="SUPFAM" id="SSF57850">
    <property type="entry name" value="RING/U-box"/>
    <property type="match status" value="1"/>
</dbReference>
<dbReference type="GO" id="GO:0000209">
    <property type="term" value="P:protein polyubiquitination"/>
    <property type="evidence" value="ECO:0007669"/>
    <property type="project" value="TreeGrafter"/>
</dbReference>
<dbReference type="FunFam" id="3.30.40.10:FF:000047">
    <property type="entry name" value="Roquin-2 isoform 1"/>
    <property type="match status" value="1"/>
</dbReference>
<gene>
    <name evidence="15" type="primary">rc3h1a</name>
</gene>
<evidence type="ECO:0000313" key="15">
    <source>
        <dbReference type="Ensembl" id="ENSCCRP00010015814.1"/>
    </source>
</evidence>
<reference evidence="15" key="2">
    <citation type="submission" date="2025-09" db="UniProtKB">
        <authorList>
            <consortium name="Ensembl"/>
        </authorList>
    </citation>
    <scope>IDENTIFICATION</scope>
</reference>
<dbReference type="Gene3D" id="1.20.120.1790">
    <property type="match status" value="1"/>
</dbReference>
<comment type="catalytic activity">
    <reaction evidence="1">
        <text>S-ubiquitinyl-[E2 ubiquitin-conjugating enzyme]-L-cysteine + [acceptor protein]-L-lysine = [E2 ubiquitin-conjugating enzyme]-L-cysteine + N(6)-ubiquitinyl-[acceptor protein]-L-lysine.</text>
        <dbReference type="EC" id="2.3.2.27"/>
    </reaction>
</comment>
<dbReference type="Pfam" id="PF21206">
    <property type="entry name" value="Roquin_1_2-like_ROQ"/>
    <property type="match status" value="1"/>
</dbReference>
<keyword evidence="16" id="KW-1185">Reference proteome</keyword>
<evidence type="ECO:0000259" key="14">
    <source>
        <dbReference type="PROSITE" id="PS50103"/>
    </source>
</evidence>
<dbReference type="GO" id="GO:0006511">
    <property type="term" value="P:ubiquitin-dependent protein catabolic process"/>
    <property type="evidence" value="ECO:0007669"/>
    <property type="project" value="TreeGrafter"/>
</dbReference>
<dbReference type="GO" id="GO:0010494">
    <property type="term" value="C:cytoplasmic stress granule"/>
    <property type="evidence" value="ECO:0007669"/>
    <property type="project" value="TreeGrafter"/>
</dbReference>
<dbReference type="InterPro" id="IPR041523">
    <property type="entry name" value="ROQ_II"/>
</dbReference>
<sequence>MPVQAPQWTEFLLCPICTQTFEESHRKPISLGCGHTVCKMCLNKLHRKACPFDQTTISTDIEQLPVNTALLQLVSGQVPKAPPITLLTAAEDVKHYEESRTCVEDLALYLKPLSNTRGAGLNGAVQSVLSRPMQRKLVTLVHCQLVEEEGRIRAMRAARSLGERTVTELILQHQNPQQLSSNLWAAVRARGCQFLGPAMQEEALKLVLLALEDGPALSRKVLVLFVVQRLEPRFPQASKTSIGHVVQLLYRASCFKVTKRDEDSSLMQLKEEFCTYEALRREHDSQIVQIAMEGGLRIAPDQWSSLLYGDQSHKSHMQSIIDKLQTPASFAQSVQELTIALQRTGDPANLNRLRPHLEFLADIDPSPDAPAPTWEQLAKGLEAVRTVVHGLVDFIQNHSKKGGDQQQPPQHSKYKTYMCRDMKQKGGCPRGASCTFAHTQEELEKYRKMNKRLGMRRQLSQSLTQLNEMDLGAGLLPDDGPMMEGLPRKHSSITNVILAAGHDSTLAHLVSRGSDPSYDPTHKPGKMDSGSLSAPGMPPYPESYSSSYTSERQCANPSSHYGYPSHHDGRRHSAYTHPQTFPPREELVRRSPDVPPPLPPQNASYLPEPDNYNHSSHIRNYPRNAYTRPQPSLDYLHRRRQEIMAQLEERKVASPSPFSSSHSYDPSYPQDTRGFGHFQEPDYTSSYSPWSCDTFGSYIGSKDIKSKEGMNSMDTQNIDKGKNLRAHGLELQRRAADVKDDDPIIPFGSLPTVSRFGAISRTSKPGYPPNSPMPPMPNSAKHTASAAEYTYAKHSGWTGESYQPHQTSQGHFSERYVSSPTLYNNLLVREQLRMELQQVNLQISQQTQSRGLEVRLSNIVCIYLYLKYTVKPKNIQTPDIMFYLIFLLVGAGHTSSFM</sequence>
<accession>A0A8C1ID99</accession>
<keyword evidence="10" id="KW-0694">RNA-binding</keyword>
<dbReference type="Gene3D" id="3.30.40.10">
    <property type="entry name" value="Zinc/RING finger domain, C3HC4 (zinc finger)"/>
    <property type="match status" value="1"/>
</dbReference>
<feature type="domain" description="C3H1-type" evidence="14">
    <location>
        <begin position="413"/>
        <end position="441"/>
    </location>
</feature>
<dbReference type="PROSITE" id="PS50089">
    <property type="entry name" value="ZF_RING_2"/>
    <property type="match status" value="1"/>
</dbReference>
<feature type="domain" description="RING-type" evidence="13">
    <location>
        <begin position="14"/>
        <end position="54"/>
    </location>
</feature>
<evidence type="ECO:0000259" key="13">
    <source>
        <dbReference type="PROSITE" id="PS50089"/>
    </source>
</evidence>
<reference evidence="15" key="1">
    <citation type="submission" date="2025-08" db="UniProtKB">
        <authorList>
            <consortium name="Ensembl"/>
        </authorList>
    </citation>
    <scope>IDENTIFICATION</scope>
</reference>
<evidence type="ECO:0000256" key="3">
    <source>
        <dbReference type="ARBA" id="ARBA00004906"/>
    </source>
</evidence>
<feature type="compositionally biased region" description="Pro residues" evidence="12">
    <location>
        <begin position="766"/>
        <end position="777"/>
    </location>
</feature>
<comment type="subcellular location">
    <subcellularLocation>
        <location evidence="2">Cytoplasm</location>
        <location evidence="2">P-body</location>
    </subcellularLocation>
</comment>
<feature type="zinc finger region" description="C3H1-type" evidence="11">
    <location>
        <begin position="413"/>
        <end position="441"/>
    </location>
</feature>
<dbReference type="GO" id="GO:0061630">
    <property type="term" value="F:ubiquitin protein ligase activity"/>
    <property type="evidence" value="ECO:0007669"/>
    <property type="project" value="UniProtKB-EC"/>
</dbReference>
<dbReference type="Pfam" id="PF14634">
    <property type="entry name" value="zf-RING_5"/>
    <property type="match status" value="1"/>
</dbReference>
<keyword evidence="6" id="KW-0808">Transferase</keyword>
<dbReference type="AlphaFoldDB" id="A0A8C1ID99"/>
<dbReference type="InterPro" id="IPR017907">
    <property type="entry name" value="Znf_RING_CS"/>
</dbReference>
<dbReference type="PROSITE" id="PS00518">
    <property type="entry name" value="ZF_RING_1"/>
    <property type="match status" value="1"/>
</dbReference>
<evidence type="ECO:0000256" key="5">
    <source>
        <dbReference type="ARBA" id="ARBA00022490"/>
    </source>
</evidence>
<dbReference type="GO" id="GO:0008270">
    <property type="term" value="F:zinc ion binding"/>
    <property type="evidence" value="ECO:0007669"/>
    <property type="project" value="UniProtKB-KW"/>
</dbReference>
<evidence type="ECO:0000256" key="12">
    <source>
        <dbReference type="SAM" id="MobiDB-lite"/>
    </source>
</evidence>
<dbReference type="SUPFAM" id="SSF90229">
    <property type="entry name" value="CCCH zinc finger"/>
    <property type="match status" value="1"/>
</dbReference>
<dbReference type="InterPro" id="IPR052249">
    <property type="entry name" value="Roquin_domain"/>
</dbReference>